<sequence length="197" mass="23070">MINTMINTLLILLVLISACSSVNATDKKQDNKDEYSTLLSSLLNIDENRYTYIDEKGIKQPDTLKKFKELERIYIKSIKPDVADKKFTIKRIKIVMFYAFYAHEKKSGAFQEYLASDLMPIYIENKDKFLHVLIQLPFLTLSTCNRLNAYFGFEGKNAKNKSIFLKQNKVYFKNRLGTYQYKICIDSFNEKPKSNKH</sequence>
<reference evidence="1" key="1">
    <citation type="submission" date="2018-06" db="EMBL/GenBank/DDBJ databases">
        <authorList>
            <person name="Zhirakovskaya E."/>
        </authorList>
    </citation>
    <scope>NUCLEOTIDE SEQUENCE</scope>
</reference>
<name>A0A3B0XMY7_9ZZZZ</name>
<organism evidence="1">
    <name type="scientific">hydrothermal vent metagenome</name>
    <dbReference type="NCBI Taxonomy" id="652676"/>
    <lineage>
        <taxon>unclassified sequences</taxon>
        <taxon>metagenomes</taxon>
        <taxon>ecological metagenomes</taxon>
    </lineage>
</organism>
<protein>
    <submittedName>
        <fullName evidence="1">Uncharacterized protein</fullName>
    </submittedName>
</protein>
<dbReference type="EMBL" id="UOFF01000440">
    <property type="protein sequence ID" value="VAW57696.1"/>
    <property type="molecule type" value="Genomic_DNA"/>
</dbReference>
<accession>A0A3B0XMY7</accession>
<evidence type="ECO:0000313" key="1">
    <source>
        <dbReference type="EMBL" id="VAW57696.1"/>
    </source>
</evidence>
<dbReference type="AlphaFoldDB" id="A0A3B0XMY7"/>
<proteinExistence type="predicted"/>
<gene>
    <name evidence="1" type="ORF">MNBD_GAMMA07-508</name>
</gene>